<reference evidence="3" key="2">
    <citation type="submission" date="2025-09" db="UniProtKB">
        <authorList>
            <consortium name="Ensembl"/>
        </authorList>
    </citation>
    <scope>IDENTIFICATION</scope>
</reference>
<dbReference type="InterPro" id="IPR036179">
    <property type="entry name" value="Ig-like_dom_sf"/>
</dbReference>
<reference evidence="3" key="1">
    <citation type="submission" date="2025-08" db="UniProtKB">
        <authorList>
            <consortium name="Ensembl"/>
        </authorList>
    </citation>
    <scope>IDENTIFICATION</scope>
</reference>
<feature type="region of interest" description="Disordered" evidence="1">
    <location>
        <begin position="182"/>
        <end position="203"/>
    </location>
</feature>
<dbReference type="GO" id="GO:0055037">
    <property type="term" value="C:recycling endosome"/>
    <property type="evidence" value="ECO:0007669"/>
    <property type="project" value="TreeGrafter"/>
</dbReference>
<dbReference type="Pfam" id="PF13895">
    <property type="entry name" value="Ig_2"/>
    <property type="match status" value="1"/>
</dbReference>
<feature type="domain" description="Ig-like" evidence="2">
    <location>
        <begin position="46"/>
        <end position="128"/>
    </location>
</feature>
<dbReference type="GO" id="GO:0050859">
    <property type="term" value="P:negative regulation of B cell receptor signaling pathway"/>
    <property type="evidence" value="ECO:0007669"/>
    <property type="project" value="TreeGrafter"/>
</dbReference>
<dbReference type="GO" id="GO:0009897">
    <property type="term" value="C:external side of plasma membrane"/>
    <property type="evidence" value="ECO:0007669"/>
    <property type="project" value="TreeGrafter"/>
</dbReference>
<dbReference type="InterPro" id="IPR013783">
    <property type="entry name" value="Ig-like_fold"/>
</dbReference>
<dbReference type="GO" id="GO:0042609">
    <property type="term" value="F:CD4 receptor binding"/>
    <property type="evidence" value="ECO:0007669"/>
    <property type="project" value="TreeGrafter"/>
</dbReference>
<evidence type="ECO:0000313" key="4">
    <source>
        <dbReference type="Proteomes" id="UP000694551"/>
    </source>
</evidence>
<dbReference type="AlphaFoldDB" id="A0A8D0FM79"/>
<protein>
    <recommendedName>
        <fullName evidence="2">Ig-like domain-containing protein</fullName>
    </recommendedName>
</protein>
<evidence type="ECO:0000313" key="3">
    <source>
        <dbReference type="Ensembl" id="ENSSOCP00000016304.1"/>
    </source>
</evidence>
<dbReference type="SMART" id="SM00408">
    <property type="entry name" value="IGc2"/>
    <property type="match status" value="1"/>
</dbReference>
<feature type="compositionally biased region" description="Pro residues" evidence="1">
    <location>
        <begin position="189"/>
        <end position="203"/>
    </location>
</feature>
<dbReference type="Gene3D" id="2.60.40.10">
    <property type="entry name" value="Immunoglobulins"/>
    <property type="match status" value="1"/>
</dbReference>
<dbReference type="PROSITE" id="PS50835">
    <property type="entry name" value="IG_LIKE"/>
    <property type="match status" value="1"/>
</dbReference>
<dbReference type="Ensembl" id="ENSSOCT00000016724.1">
    <property type="protein sequence ID" value="ENSSOCP00000016304.1"/>
    <property type="gene ID" value="ENSSOCG00000012262.1"/>
</dbReference>
<name>A0A8D0FM79_STROC</name>
<keyword evidence="4" id="KW-1185">Reference proteome</keyword>
<dbReference type="GO" id="GO:0019903">
    <property type="term" value="F:protein phosphatase binding"/>
    <property type="evidence" value="ECO:0007669"/>
    <property type="project" value="TreeGrafter"/>
</dbReference>
<sequence>TPTPGVWGGGSCPTTRPRSSCGPSRPRTVASTPARPPTSWGQPHAPRDVRVEVTPSSPVHEGWEVTLSCRESSNPPPFAYAWSLGGRALPHHKAQVRLWPINATDGGAYTCQATNSLGKATSPPTTLEVYCEWGKMAAAGGVKGRRGGQDGWGVVRMVVGWSRWRWGGSRWRWSWPRWRCGGQDGWSRPPAPPSASTPTPPAP</sequence>
<dbReference type="InterPro" id="IPR003598">
    <property type="entry name" value="Ig_sub2"/>
</dbReference>
<dbReference type="GO" id="GO:0042113">
    <property type="term" value="P:B cell activation"/>
    <property type="evidence" value="ECO:0007669"/>
    <property type="project" value="TreeGrafter"/>
</dbReference>
<dbReference type="GO" id="GO:0033691">
    <property type="term" value="F:sialic acid binding"/>
    <property type="evidence" value="ECO:0007669"/>
    <property type="project" value="TreeGrafter"/>
</dbReference>
<organism evidence="3 4">
    <name type="scientific">Strix occidentalis caurina</name>
    <name type="common">northern spotted owl</name>
    <dbReference type="NCBI Taxonomy" id="311401"/>
    <lineage>
        <taxon>Eukaryota</taxon>
        <taxon>Metazoa</taxon>
        <taxon>Chordata</taxon>
        <taxon>Craniata</taxon>
        <taxon>Vertebrata</taxon>
        <taxon>Euteleostomi</taxon>
        <taxon>Archelosauria</taxon>
        <taxon>Archosauria</taxon>
        <taxon>Dinosauria</taxon>
        <taxon>Saurischia</taxon>
        <taxon>Theropoda</taxon>
        <taxon>Coelurosauria</taxon>
        <taxon>Aves</taxon>
        <taxon>Neognathae</taxon>
        <taxon>Neoaves</taxon>
        <taxon>Telluraves</taxon>
        <taxon>Strigiformes</taxon>
        <taxon>Strigidae</taxon>
        <taxon>Strix</taxon>
    </lineage>
</organism>
<dbReference type="PANTHER" id="PTHR46958">
    <property type="entry name" value="B-CELL RECEPTOR CD22"/>
    <property type="match status" value="1"/>
</dbReference>
<accession>A0A8D0FM79</accession>
<feature type="region of interest" description="Disordered" evidence="1">
    <location>
        <begin position="1"/>
        <end position="48"/>
    </location>
</feature>
<proteinExistence type="predicted"/>
<feature type="compositionally biased region" description="Low complexity" evidence="1">
    <location>
        <begin position="13"/>
        <end position="28"/>
    </location>
</feature>
<dbReference type="GO" id="GO:0070062">
    <property type="term" value="C:extracellular exosome"/>
    <property type="evidence" value="ECO:0007669"/>
    <property type="project" value="TreeGrafter"/>
</dbReference>
<dbReference type="SUPFAM" id="SSF48726">
    <property type="entry name" value="Immunoglobulin"/>
    <property type="match status" value="1"/>
</dbReference>
<evidence type="ECO:0000256" key="1">
    <source>
        <dbReference type="SAM" id="MobiDB-lite"/>
    </source>
</evidence>
<dbReference type="SMART" id="SM00409">
    <property type="entry name" value="IG"/>
    <property type="match status" value="1"/>
</dbReference>
<dbReference type="PANTHER" id="PTHR46958:SF1">
    <property type="entry name" value="B-CELL RECEPTOR CD22"/>
    <property type="match status" value="1"/>
</dbReference>
<dbReference type="GO" id="GO:0030888">
    <property type="term" value="P:regulation of B cell proliferation"/>
    <property type="evidence" value="ECO:0007669"/>
    <property type="project" value="TreeGrafter"/>
</dbReference>
<dbReference type="GO" id="GO:0005769">
    <property type="term" value="C:early endosome"/>
    <property type="evidence" value="ECO:0007669"/>
    <property type="project" value="TreeGrafter"/>
</dbReference>
<feature type="compositionally biased region" description="Gly residues" evidence="1">
    <location>
        <begin position="1"/>
        <end position="11"/>
    </location>
</feature>
<dbReference type="InterPro" id="IPR007110">
    <property type="entry name" value="Ig-like_dom"/>
</dbReference>
<dbReference type="InterPro" id="IPR003599">
    <property type="entry name" value="Ig_sub"/>
</dbReference>
<evidence type="ECO:0000259" key="2">
    <source>
        <dbReference type="PROSITE" id="PS50835"/>
    </source>
</evidence>
<dbReference type="Proteomes" id="UP000694551">
    <property type="component" value="Unplaced"/>
</dbReference>